<dbReference type="EMBL" id="JABTCF010000003">
    <property type="protein sequence ID" value="MBD0777542.1"/>
    <property type="molecule type" value="Genomic_DNA"/>
</dbReference>
<accession>A0ABR7V302</accession>
<gene>
    <name evidence="1" type="ORF">HPE56_07040</name>
</gene>
<dbReference type="RefSeq" id="WP_188243059.1">
    <property type="nucleotide sequence ID" value="NZ_JABTCF010000003.1"/>
</dbReference>
<sequence length="46" mass="5312">MEVEDRESISAKCVKSKYPVIRNKRIDKADILFVKDKAGNIFELTL</sequence>
<comment type="caution">
    <text evidence="1">The sequence shown here is derived from an EMBL/GenBank/DDBJ whole genome shotgun (WGS) entry which is preliminary data.</text>
</comment>
<proteinExistence type="predicted"/>
<dbReference type="Proteomes" id="UP001166021">
    <property type="component" value="Unassembled WGS sequence"/>
</dbReference>
<keyword evidence="2" id="KW-1185">Reference proteome</keyword>
<protein>
    <recommendedName>
        <fullName evidence="3">Glyoxalase</fullName>
    </recommendedName>
</protein>
<evidence type="ECO:0000313" key="1">
    <source>
        <dbReference type="EMBL" id="MBD0777542.1"/>
    </source>
</evidence>
<reference evidence="1" key="1">
    <citation type="submission" date="2020-05" db="EMBL/GenBank/DDBJ databases">
        <title>The draft genome sequence of Maribacter sp. ANRC-HE7.</title>
        <authorList>
            <person name="Mu L."/>
        </authorList>
    </citation>
    <scope>NUCLEOTIDE SEQUENCE</scope>
    <source>
        <strain evidence="1">ANRC-HE7</strain>
    </source>
</reference>
<evidence type="ECO:0000313" key="2">
    <source>
        <dbReference type="Proteomes" id="UP001166021"/>
    </source>
</evidence>
<organism evidence="1 2">
    <name type="scientific">Maribacter aquimaris</name>
    <dbReference type="NCBI Taxonomy" id="2737171"/>
    <lineage>
        <taxon>Bacteria</taxon>
        <taxon>Pseudomonadati</taxon>
        <taxon>Bacteroidota</taxon>
        <taxon>Flavobacteriia</taxon>
        <taxon>Flavobacteriales</taxon>
        <taxon>Flavobacteriaceae</taxon>
        <taxon>Maribacter</taxon>
    </lineage>
</organism>
<name>A0ABR7V302_9FLAO</name>
<evidence type="ECO:0008006" key="3">
    <source>
        <dbReference type="Google" id="ProtNLM"/>
    </source>
</evidence>